<dbReference type="InterPro" id="IPR029062">
    <property type="entry name" value="Class_I_gatase-like"/>
</dbReference>
<dbReference type="EMBL" id="UOGL01000313">
    <property type="protein sequence ID" value="VAX39205.1"/>
    <property type="molecule type" value="Genomic_DNA"/>
</dbReference>
<dbReference type="PANTHER" id="PTHR43235:SF1">
    <property type="entry name" value="GLUTAMINE AMIDOTRANSFERASE PB2B2.05-RELATED"/>
    <property type="match status" value="1"/>
</dbReference>
<dbReference type="InterPro" id="IPR044668">
    <property type="entry name" value="PuuD-like"/>
</dbReference>
<reference evidence="1" key="1">
    <citation type="submission" date="2018-06" db="EMBL/GenBank/DDBJ databases">
        <authorList>
            <person name="Zhirakovskaya E."/>
        </authorList>
    </citation>
    <scope>NUCLEOTIDE SEQUENCE</scope>
</reference>
<protein>
    <submittedName>
        <fullName evidence="1">Glutamine amidotransferase, class I</fullName>
    </submittedName>
</protein>
<dbReference type="GO" id="GO:0006598">
    <property type="term" value="P:polyamine catabolic process"/>
    <property type="evidence" value="ECO:0007669"/>
    <property type="project" value="TreeGrafter"/>
</dbReference>
<dbReference type="InterPro" id="IPR011697">
    <property type="entry name" value="Peptidase_C26"/>
</dbReference>
<dbReference type="PANTHER" id="PTHR43235">
    <property type="entry name" value="GLUTAMINE AMIDOTRANSFERASE PB2B2.05-RELATED"/>
    <property type="match status" value="1"/>
</dbReference>
<proteinExistence type="predicted"/>
<dbReference type="GO" id="GO:0016740">
    <property type="term" value="F:transferase activity"/>
    <property type="evidence" value="ECO:0007669"/>
    <property type="project" value="UniProtKB-KW"/>
</dbReference>
<dbReference type="GO" id="GO:0033969">
    <property type="term" value="F:gamma-glutamyl-gamma-aminobutyrate hydrolase activity"/>
    <property type="evidence" value="ECO:0007669"/>
    <property type="project" value="TreeGrafter"/>
</dbReference>
<dbReference type="GO" id="GO:0005829">
    <property type="term" value="C:cytosol"/>
    <property type="evidence" value="ECO:0007669"/>
    <property type="project" value="TreeGrafter"/>
</dbReference>
<gene>
    <name evidence="1" type="ORF">MNBD_PLANCTO02-1860</name>
</gene>
<keyword evidence="1" id="KW-0315">Glutamine amidotransferase</keyword>
<dbReference type="CDD" id="cd01745">
    <property type="entry name" value="GATase1_2"/>
    <property type="match status" value="1"/>
</dbReference>
<dbReference type="Pfam" id="PF07722">
    <property type="entry name" value="Peptidase_C26"/>
    <property type="match status" value="1"/>
</dbReference>
<organism evidence="1">
    <name type="scientific">hydrothermal vent metagenome</name>
    <dbReference type="NCBI Taxonomy" id="652676"/>
    <lineage>
        <taxon>unclassified sequences</taxon>
        <taxon>metagenomes</taxon>
        <taxon>ecological metagenomes</taxon>
    </lineage>
</organism>
<dbReference type="SUPFAM" id="SSF52317">
    <property type="entry name" value="Class I glutamine amidotransferase-like"/>
    <property type="match status" value="1"/>
</dbReference>
<keyword evidence="1" id="KW-0808">Transferase</keyword>
<sequence>MSHKPVIGINGEFRAAKKEITPLSFFHTGYYDSVIAAGGLPFMLPPYADDEDLKQSLSMLDGLIISGCNFDLDPVRLGMEKHPATRPMPARREDFDRRLCKLAVEMKVPVLAIGVGMQTLNVVCGGTLHQHISEDVPEGMYHRDAVESTLRHIIDIVPGTRVDRIYGPGEIRVNSQHHMAVNHVAPLFKVAALAPDGVVEAYESIDDEWFCLGVQWHPENHSASALDMQVFENFLEACVEPEPMVLSFETRKAA</sequence>
<dbReference type="PROSITE" id="PS51273">
    <property type="entry name" value="GATASE_TYPE_1"/>
    <property type="match status" value="1"/>
</dbReference>
<name>A0A3B1E1S0_9ZZZZ</name>
<dbReference type="AlphaFoldDB" id="A0A3B1E1S0"/>
<dbReference type="Gene3D" id="3.40.50.880">
    <property type="match status" value="1"/>
</dbReference>
<accession>A0A3B1E1S0</accession>
<evidence type="ECO:0000313" key="1">
    <source>
        <dbReference type="EMBL" id="VAX39205.1"/>
    </source>
</evidence>